<evidence type="ECO:0000313" key="4">
    <source>
        <dbReference type="Proteomes" id="UP000642993"/>
    </source>
</evidence>
<dbReference type="AlphaFoldDB" id="A0A927JE98"/>
<accession>A0A927JE98</accession>
<dbReference type="Gene3D" id="3.30.160.270">
    <property type="match status" value="1"/>
</dbReference>
<keyword evidence="1" id="KW-0808">Transferase</keyword>
<dbReference type="InterPro" id="IPR013709">
    <property type="entry name" value="2-isopropylmalate_synth_dimer"/>
</dbReference>
<dbReference type="RefSeq" id="WP_192039900.1">
    <property type="nucleotide sequence ID" value="NZ_JACYWE010000008.1"/>
</dbReference>
<proteinExistence type="predicted"/>
<dbReference type="Proteomes" id="UP000642993">
    <property type="component" value="Unassembled WGS sequence"/>
</dbReference>
<evidence type="ECO:0000256" key="1">
    <source>
        <dbReference type="ARBA" id="ARBA00022679"/>
    </source>
</evidence>
<dbReference type="SMART" id="SM00917">
    <property type="entry name" value="LeuA_dimer"/>
    <property type="match status" value="1"/>
</dbReference>
<evidence type="ECO:0000259" key="2">
    <source>
        <dbReference type="SMART" id="SM00917"/>
    </source>
</evidence>
<gene>
    <name evidence="3" type="ORF">HT102_13180</name>
</gene>
<dbReference type="GO" id="GO:0009098">
    <property type="term" value="P:L-leucine biosynthetic process"/>
    <property type="evidence" value="ECO:0007669"/>
    <property type="project" value="InterPro"/>
</dbReference>
<name>A0A927JE98_9ACTN</name>
<dbReference type="InterPro" id="IPR036230">
    <property type="entry name" value="LeuA_allosteric_dom_sf"/>
</dbReference>
<keyword evidence="4" id="KW-1185">Reference proteome</keyword>
<feature type="domain" description="2-isopropylmalate synthase LeuA allosteric (dimerisation)" evidence="2">
    <location>
        <begin position="57"/>
        <end position="159"/>
    </location>
</feature>
<dbReference type="EMBL" id="JACYWE010000008">
    <property type="protein sequence ID" value="MBD8507436.1"/>
    <property type="molecule type" value="Genomic_DNA"/>
</dbReference>
<sequence length="159" mass="17474">MNLMHRESAPSSSHAGQIDPFEQRFGVSLPVGLRGEAGSMSWDMFDQIYSPRNGHFRLDHFRIHQIGSGKTVFEATIRQDGEPHTMTAMSSGPIGALTGMLYDLGCNIEIHGLHQRPVGDRTATFLLAERDERQAWGMSIAADPVESSLRAVIAAANRL</sequence>
<organism evidence="3 4">
    <name type="scientific">Lolliginicoccus lacisalsi</name>
    <dbReference type="NCBI Taxonomy" id="2742202"/>
    <lineage>
        <taxon>Bacteria</taxon>
        <taxon>Bacillati</taxon>
        <taxon>Actinomycetota</taxon>
        <taxon>Actinomycetes</taxon>
        <taxon>Mycobacteriales</taxon>
        <taxon>Hoyosellaceae</taxon>
        <taxon>Lolliginicoccus</taxon>
    </lineage>
</organism>
<dbReference type="GO" id="GO:0003852">
    <property type="term" value="F:2-isopropylmalate synthase activity"/>
    <property type="evidence" value="ECO:0007669"/>
    <property type="project" value="InterPro"/>
</dbReference>
<reference evidence="3" key="1">
    <citation type="submission" date="2020-09" db="EMBL/GenBank/DDBJ databases">
        <title>Hoyosella lacisalsi sp. nov., a halotolerant actinobacterium isolated from soil of Lake Gudzhirganskoe.</title>
        <authorList>
            <person name="Yang Q."/>
            <person name="Guo P.Y."/>
            <person name="Liu S.W."/>
            <person name="Li F.N."/>
            <person name="Sun C.H."/>
        </authorList>
    </citation>
    <scope>NUCLEOTIDE SEQUENCE</scope>
    <source>
        <strain evidence="3">G463</strain>
    </source>
</reference>
<evidence type="ECO:0000313" key="3">
    <source>
        <dbReference type="EMBL" id="MBD8507436.1"/>
    </source>
</evidence>
<comment type="caution">
    <text evidence="3">The sequence shown here is derived from an EMBL/GenBank/DDBJ whole genome shotgun (WGS) entry which is preliminary data.</text>
</comment>
<dbReference type="SUPFAM" id="SSF110921">
    <property type="entry name" value="2-isopropylmalate synthase LeuA, allosteric (dimerisation) domain"/>
    <property type="match status" value="1"/>
</dbReference>
<dbReference type="Pfam" id="PF08502">
    <property type="entry name" value="LeuA_dimer"/>
    <property type="match status" value="1"/>
</dbReference>
<protein>
    <submittedName>
        <fullName evidence="3">2-isopropylmalate synthase</fullName>
    </submittedName>
</protein>